<evidence type="ECO:0000259" key="1">
    <source>
        <dbReference type="Pfam" id="PF12673"/>
    </source>
</evidence>
<gene>
    <name evidence="2" type="ORF">D2962_00445</name>
</gene>
<dbReference type="AlphaFoldDB" id="A0A3G2R1D5"/>
<feature type="domain" description="SipL SPOCS" evidence="1">
    <location>
        <begin position="52"/>
        <end position="121"/>
    </location>
</feature>
<evidence type="ECO:0000313" key="2">
    <source>
        <dbReference type="EMBL" id="AYO29274.1"/>
    </source>
</evidence>
<dbReference type="InterPro" id="IPR024300">
    <property type="entry name" value="SipL_SPOCS_dom"/>
</dbReference>
<evidence type="ECO:0000313" key="3">
    <source>
        <dbReference type="Proteomes" id="UP000280960"/>
    </source>
</evidence>
<dbReference type="KEGG" id="bacg:D2962_00445"/>
<accession>A0A3G2R1D5</accession>
<name>A0A3G2R1D5_9FIRM</name>
<proteinExistence type="predicted"/>
<dbReference type="Proteomes" id="UP000280960">
    <property type="component" value="Chromosome"/>
</dbReference>
<organism evidence="2 3">
    <name type="scientific">Biomaibacter acetigenes</name>
    <dbReference type="NCBI Taxonomy" id="2316383"/>
    <lineage>
        <taxon>Bacteria</taxon>
        <taxon>Bacillati</taxon>
        <taxon>Bacillota</taxon>
        <taxon>Clostridia</taxon>
        <taxon>Thermosediminibacterales</taxon>
        <taxon>Tepidanaerobacteraceae</taxon>
        <taxon>Biomaibacter</taxon>
    </lineage>
</organism>
<keyword evidence="3" id="KW-1185">Reference proteome</keyword>
<dbReference type="Pfam" id="PF12673">
    <property type="entry name" value="SipL"/>
    <property type="match status" value="1"/>
</dbReference>
<sequence length="151" mass="17110">MFTHVAKCINNFIRVPPISPGPLEVILPVVIAKKEQSFLFSTVKPLPAVPKNIREIKPYVNQVNFNIMKNFVIFDLEISQDVFYVIDGRVMVQGFSDVFSDAIPVPGAREGMEVRADVEAEIFYNSSDSSIFEQVLVNMSLQLIEYRNIIL</sequence>
<dbReference type="EMBL" id="CP033169">
    <property type="protein sequence ID" value="AYO29274.1"/>
    <property type="molecule type" value="Genomic_DNA"/>
</dbReference>
<reference evidence="2 3" key="1">
    <citation type="submission" date="2018-10" db="EMBL/GenBank/DDBJ databases">
        <authorList>
            <person name="Zhang X."/>
        </authorList>
    </citation>
    <scope>NUCLEOTIDE SEQUENCE [LARGE SCALE GENOMIC DNA]</scope>
    <source>
        <strain evidence="2 3">SK-G1</strain>
    </source>
</reference>
<protein>
    <recommendedName>
        <fullName evidence="1">SipL SPOCS domain-containing protein</fullName>
    </recommendedName>
</protein>